<dbReference type="AlphaFoldDB" id="A0A3B0SAL0"/>
<dbReference type="GO" id="GO:0016491">
    <property type="term" value="F:oxidoreductase activity"/>
    <property type="evidence" value="ECO:0007669"/>
    <property type="project" value="UniProtKB-KW"/>
</dbReference>
<proteinExistence type="inferred from homology"/>
<keyword evidence="3" id="KW-0560">Oxidoreductase</keyword>
<evidence type="ECO:0000313" key="4">
    <source>
        <dbReference type="EMBL" id="VAW01023.1"/>
    </source>
</evidence>
<dbReference type="Pfam" id="PF00106">
    <property type="entry name" value="adh_short"/>
    <property type="match status" value="1"/>
</dbReference>
<comment type="similarity">
    <text evidence="1">Belongs to the short-chain dehydrogenases/reductases (SDR) family.</text>
</comment>
<dbReference type="PRINTS" id="PR00081">
    <property type="entry name" value="GDHRDH"/>
</dbReference>
<keyword evidence="2" id="KW-0521">NADP</keyword>
<sequence>MLMSHAVLPAMVERGKGTIINVVSTGALYTRKMISVYAASKWAIRGFTGCLEVEYAPKGVRVMGFYPGKVASAMYQTAGIDRDLDVAMTPEQAAKMIVTMLDDDGMVWSQVSGRSIRDYV</sequence>
<dbReference type="PANTHER" id="PTHR43391">
    <property type="entry name" value="RETINOL DEHYDROGENASE-RELATED"/>
    <property type="match status" value="1"/>
</dbReference>
<dbReference type="InterPro" id="IPR002347">
    <property type="entry name" value="SDR_fam"/>
</dbReference>
<dbReference type="CDD" id="cd05233">
    <property type="entry name" value="SDR_c"/>
    <property type="match status" value="1"/>
</dbReference>
<organism evidence="4">
    <name type="scientific">hydrothermal vent metagenome</name>
    <dbReference type="NCBI Taxonomy" id="652676"/>
    <lineage>
        <taxon>unclassified sequences</taxon>
        <taxon>metagenomes</taxon>
        <taxon>ecological metagenomes</taxon>
    </lineage>
</organism>
<name>A0A3B0SAL0_9ZZZZ</name>
<evidence type="ECO:0000256" key="2">
    <source>
        <dbReference type="ARBA" id="ARBA00022857"/>
    </source>
</evidence>
<protein>
    <submittedName>
        <fullName evidence="4">Dehydrogenase</fullName>
    </submittedName>
</protein>
<dbReference type="EMBL" id="UOEF01000315">
    <property type="protein sequence ID" value="VAW01023.1"/>
    <property type="molecule type" value="Genomic_DNA"/>
</dbReference>
<accession>A0A3B0SAL0</accession>
<dbReference type="Gene3D" id="3.40.50.720">
    <property type="entry name" value="NAD(P)-binding Rossmann-like Domain"/>
    <property type="match status" value="1"/>
</dbReference>
<evidence type="ECO:0000256" key="1">
    <source>
        <dbReference type="ARBA" id="ARBA00006484"/>
    </source>
</evidence>
<reference evidence="4" key="1">
    <citation type="submission" date="2018-06" db="EMBL/GenBank/DDBJ databases">
        <authorList>
            <person name="Zhirakovskaya E."/>
        </authorList>
    </citation>
    <scope>NUCLEOTIDE SEQUENCE</scope>
</reference>
<gene>
    <name evidence="4" type="ORF">MNBD_ALPHA04-2130</name>
</gene>
<dbReference type="PANTHER" id="PTHR43391:SF14">
    <property type="entry name" value="DEHYDROGENASE_REDUCTASE SDR FAMILY PROTEIN 7-LIKE"/>
    <property type="match status" value="1"/>
</dbReference>
<dbReference type="InterPro" id="IPR036291">
    <property type="entry name" value="NAD(P)-bd_dom_sf"/>
</dbReference>
<evidence type="ECO:0000256" key="3">
    <source>
        <dbReference type="ARBA" id="ARBA00023002"/>
    </source>
</evidence>
<dbReference type="SUPFAM" id="SSF51735">
    <property type="entry name" value="NAD(P)-binding Rossmann-fold domains"/>
    <property type="match status" value="1"/>
</dbReference>